<dbReference type="GO" id="GO:0005525">
    <property type="term" value="F:GTP binding"/>
    <property type="evidence" value="ECO:0007669"/>
    <property type="project" value="UniProtKB-UniRule"/>
</dbReference>
<evidence type="ECO:0000259" key="12">
    <source>
        <dbReference type="PROSITE" id="PS51709"/>
    </source>
</evidence>
<evidence type="ECO:0000256" key="6">
    <source>
        <dbReference type="ARBA" id="ARBA00022801"/>
    </source>
</evidence>
<keyword evidence="3 10" id="KW-0819">tRNA processing</keyword>
<dbReference type="FunFam" id="3.40.50.300:FF:001376">
    <property type="entry name" value="tRNA modification GTPase MnmE"/>
    <property type="match status" value="1"/>
</dbReference>
<dbReference type="Pfam" id="PF01926">
    <property type="entry name" value="MMR_HSR1"/>
    <property type="match status" value="1"/>
</dbReference>
<comment type="similarity">
    <text evidence="1 10 11">Belongs to the TRAFAC class TrmE-Era-EngA-EngB-Septin-like GTPase superfamily. TrmE GTPase family.</text>
</comment>
<dbReference type="CDD" id="cd04164">
    <property type="entry name" value="trmE"/>
    <property type="match status" value="1"/>
</dbReference>
<sequence length="469" mass="52255">MIRDLTAKDTICAIATPLGLGGIGIVRISGKASREILSKIFRPSRAKFPLKSHRLYHGWVYDPGTGERLDEVLVSYMKAPHTYTREDVVEINCHSGYVILEEILRLVLKCGARLADPGEFTYRAFLHGRIDLAQAEAVADIVESKSRRALDIARRQLEGALSSLVSSWLDLLTDIMAHLEAAIDFEEDTEGEIEETLQLAERLKKELIDPIEKTERESRELSILREGVRLALVGKPNVGKSSIMNALLKRERALVTHFPGTTRDIIEDTFVLEGIPITIMDTAGIRRDADYIERLGIERAISRIGEANIILWILDLSVPLSKEDDEIFELLKKSSQSLAVVLNKADLAHAFGPEDVKKRYGIDSALVTISAIRPGDVDMLKGFIKNRFLKEAVEAVSESFVVSKHHREYLNTAVEALLRVYGLMLEGASPEIVLVELYDAKKALETILGKGDVGEGILDRIFSRFCIGK</sequence>
<evidence type="ECO:0000256" key="5">
    <source>
        <dbReference type="ARBA" id="ARBA00022741"/>
    </source>
</evidence>
<dbReference type="CDD" id="cd14858">
    <property type="entry name" value="TrmE_N"/>
    <property type="match status" value="1"/>
</dbReference>
<evidence type="ECO:0000313" key="14">
    <source>
        <dbReference type="Proteomes" id="UP000199611"/>
    </source>
</evidence>
<evidence type="ECO:0000256" key="9">
    <source>
        <dbReference type="ARBA" id="ARBA00023134"/>
    </source>
</evidence>
<dbReference type="FunFam" id="3.30.1360.120:FF:000003">
    <property type="entry name" value="tRNA modification GTPase MnmE"/>
    <property type="match status" value="1"/>
</dbReference>
<keyword evidence="7 10" id="KW-0460">Magnesium</keyword>
<dbReference type="GO" id="GO:0005829">
    <property type="term" value="C:cytosol"/>
    <property type="evidence" value="ECO:0007669"/>
    <property type="project" value="TreeGrafter"/>
</dbReference>
<feature type="domain" description="TrmE-type G" evidence="12">
    <location>
        <begin position="227"/>
        <end position="389"/>
    </location>
</feature>
<dbReference type="InterPro" id="IPR005225">
    <property type="entry name" value="Small_GTP-bd"/>
</dbReference>
<dbReference type="GO" id="GO:0030488">
    <property type="term" value="P:tRNA methylation"/>
    <property type="evidence" value="ECO:0007669"/>
    <property type="project" value="TreeGrafter"/>
</dbReference>
<gene>
    <name evidence="10" type="primary">mnmE</name>
    <name evidence="10" type="synonym">trmE</name>
    <name evidence="13" type="ORF">SAMN05660836_01357</name>
</gene>
<dbReference type="InterPro" id="IPR006073">
    <property type="entry name" value="GTP-bd"/>
</dbReference>
<comment type="cofactor">
    <cofactor evidence="10">
        <name>K(+)</name>
        <dbReference type="ChEBI" id="CHEBI:29103"/>
    </cofactor>
    <text evidence="10">Binds 1 potassium ion per subunit.</text>
</comment>
<keyword evidence="9 10" id="KW-0342">GTP-binding</keyword>
<dbReference type="InterPro" id="IPR027368">
    <property type="entry name" value="MnmE_dom2"/>
</dbReference>
<feature type="binding site" evidence="10">
    <location>
        <position position="129"/>
    </location>
    <ligand>
        <name>(6S)-5-formyl-5,6,7,8-tetrahydrofolate</name>
        <dbReference type="ChEBI" id="CHEBI:57457"/>
    </ligand>
</feature>
<dbReference type="EC" id="3.6.-.-" evidence="10"/>
<dbReference type="RefSeq" id="WP_093394481.1">
    <property type="nucleotide sequence ID" value="NZ_FOUU01000003.1"/>
</dbReference>
<keyword evidence="5 10" id="KW-0547">Nucleotide-binding</keyword>
<evidence type="ECO:0000256" key="4">
    <source>
        <dbReference type="ARBA" id="ARBA00022723"/>
    </source>
</evidence>
<feature type="binding site" evidence="10">
    <location>
        <position position="241"/>
    </location>
    <ligand>
        <name>Mg(2+)</name>
        <dbReference type="ChEBI" id="CHEBI:18420"/>
    </ligand>
</feature>
<comment type="function">
    <text evidence="10">Exhibits a very high intrinsic GTPase hydrolysis rate. Involved in the addition of a carboxymethylaminomethyl (cmnm) group at the wobble position (U34) of certain tRNAs, forming tRNA-cmnm(5)s(2)U34.</text>
</comment>
<dbReference type="EMBL" id="FOUU01000003">
    <property type="protein sequence ID" value="SFM74746.1"/>
    <property type="molecule type" value="Genomic_DNA"/>
</dbReference>
<dbReference type="Gene3D" id="3.40.50.300">
    <property type="entry name" value="P-loop containing nucleotide triphosphate hydrolases"/>
    <property type="match status" value="1"/>
</dbReference>
<keyword evidence="6 10" id="KW-0378">Hydrolase</keyword>
<comment type="subcellular location">
    <subcellularLocation>
        <location evidence="10">Cytoplasm</location>
    </subcellularLocation>
</comment>
<keyword evidence="4 10" id="KW-0479">Metal-binding</keyword>
<dbReference type="InterPro" id="IPR027417">
    <property type="entry name" value="P-loop_NTPase"/>
</dbReference>
<feature type="binding site" evidence="10">
    <location>
        <position position="90"/>
    </location>
    <ligand>
        <name>(6S)-5-formyl-5,6,7,8-tetrahydrofolate</name>
        <dbReference type="ChEBI" id="CHEBI:57457"/>
    </ligand>
</feature>
<feature type="binding site" evidence="10">
    <location>
        <position position="262"/>
    </location>
    <ligand>
        <name>Mg(2+)</name>
        <dbReference type="ChEBI" id="CHEBI:18420"/>
    </ligand>
</feature>
<evidence type="ECO:0000256" key="3">
    <source>
        <dbReference type="ARBA" id="ARBA00022694"/>
    </source>
</evidence>
<dbReference type="Proteomes" id="UP000199611">
    <property type="component" value="Unassembled WGS sequence"/>
</dbReference>
<dbReference type="HAMAP" id="MF_00379">
    <property type="entry name" value="GTPase_MnmE"/>
    <property type="match status" value="1"/>
</dbReference>
<comment type="caution">
    <text evidence="10">Lacks conserved residue(s) required for the propagation of feature annotation.</text>
</comment>
<feature type="binding site" evidence="10">
    <location>
        <begin position="256"/>
        <end position="262"/>
    </location>
    <ligand>
        <name>GTP</name>
        <dbReference type="ChEBI" id="CHEBI:37565"/>
    </ligand>
</feature>
<feature type="binding site" evidence="10">
    <location>
        <begin position="237"/>
        <end position="242"/>
    </location>
    <ligand>
        <name>GTP</name>
        <dbReference type="ChEBI" id="CHEBI:37565"/>
    </ligand>
</feature>
<dbReference type="GO" id="GO:0046872">
    <property type="term" value="F:metal ion binding"/>
    <property type="evidence" value="ECO:0007669"/>
    <property type="project" value="UniProtKB-KW"/>
</dbReference>
<evidence type="ECO:0000256" key="8">
    <source>
        <dbReference type="ARBA" id="ARBA00022958"/>
    </source>
</evidence>
<dbReference type="PRINTS" id="PR00326">
    <property type="entry name" value="GTP1OBG"/>
</dbReference>
<dbReference type="GO" id="GO:0003924">
    <property type="term" value="F:GTPase activity"/>
    <property type="evidence" value="ECO:0007669"/>
    <property type="project" value="UniProtKB-UniRule"/>
</dbReference>
<dbReference type="Gene3D" id="3.30.1360.120">
    <property type="entry name" value="Probable tRNA modification gtpase trme, domain 1"/>
    <property type="match status" value="1"/>
</dbReference>
<dbReference type="GO" id="GO:0002098">
    <property type="term" value="P:tRNA wobble uridine modification"/>
    <property type="evidence" value="ECO:0007669"/>
    <property type="project" value="TreeGrafter"/>
</dbReference>
<keyword evidence="8 10" id="KW-0630">Potassium</keyword>
<dbReference type="Pfam" id="PF12631">
    <property type="entry name" value="MnmE_helical"/>
    <property type="match status" value="1"/>
</dbReference>
<dbReference type="InterPro" id="IPR004520">
    <property type="entry name" value="GTPase_MnmE"/>
</dbReference>
<keyword evidence="14" id="KW-1185">Reference proteome</keyword>
<dbReference type="STRING" id="39841.SAMN05660836_01357"/>
<evidence type="ECO:0000313" key="13">
    <source>
        <dbReference type="EMBL" id="SFM74746.1"/>
    </source>
</evidence>
<dbReference type="InterPro" id="IPR027266">
    <property type="entry name" value="TrmE/GcvT-like"/>
</dbReference>
<evidence type="ECO:0000256" key="7">
    <source>
        <dbReference type="ARBA" id="ARBA00022842"/>
    </source>
</evidence>
<proteinExistence type="inferred from homology"/>
<evidence type="ECO:0000256" key="1">
    <source>
        <dbReference type="ARBA" id="ARBA00011043"/>
    </source>
</evidence>
<evidence type="ECO:0000256" key="10">
    <source>
        <dbReference type="HAMAP-Rule" id="MF_00379"/>
    </source>
</evidence>
<feature type="binding site" evidence="10">
    <location>
        <begin position="343"/>
        <end position="346"/>
    </location>
    <ligand>
        <name>GTP</name>
        <dbReference type="ChEBI" id="CHEBI:37565"/>
    </ligand>
</feature>
<feature type="binding site" evidence="10">
    <location>
        <begin position="281"/>
        <end position="284"/>
    </location>
    <ligand>
        <name>GTP</name>
        <dbReference type="ChEBI" id="CHEBI:37565"/>
    </ligand>
</feature>
<reference evidence="13 14" key="1">
    <citation type="submission" date="2016-10" db="EMBL/GenBank/DDBJ databases">
        <authorList>
            <person name="de Groot N.N."/>
        </authorList>
    </citation>
    <scope>NUCLEOTIDE SEQUENCE [LARGE SCALE GENOMIC DNA]</scope>
    <source>
        <strain evidence="13 14">DSM 9990</strain>
    </source>
</reference>
<protein>
    <recommendedName>
        <fullName evidence="10">tRNA modification GTPase MnmE</fullName>
        <ecNumber evidence="10">3.6.-.-</ecNumber>
    </recommendedName>
</protein>
<dbReference type="InterPro" id="IPR018948">
    <property type="entry name" value="GTP-bd_TrmE_N"/>
</dbReference>
<comment type="subunit">
    <text evidence="10">Homodimer. Heterotetramer of two MnmE and two MnmG subunits.</text>
</comment>
<name>A0A1I4TDI9_9BACT</name>
<dbReference type="Gene3D" id="1.20.120.430">
    <property type="entry name" value="tRNA modification GTPase MnmE domain 2"/>
    <property type="match status" value="1"/>
</dbReference>
<dbReference type="Pfam" id="PF10396">
    <property type="entry name" value="TrmE_N"/>
    <property type="match status" value="1"/>
</dbReference>
<dbReference type="InterPro" id="IPR031168">
    <property type="entry name" value="G_TrmE"/>
</dbReference>
<dbReference type="PROSITE" id="PS51709">
    <property type="entry name" value="G_TRME"/>
    <property type="match status" value="1"/>
</dbReference>
<feature type="binding site" evidence="10">
    <location>
        <position position="469"/>
    </location>
    <ligand>
        <name>(6S)-5-formyl-5,6,7,8-tetrahydrofolate</name>
        <dbReference type="ChEBI" id="CHEBI:57457"/>
    </ligand>
</feature>
<dbReference type="PANTHER" id="PTHR42714">
    <property type="entry name" value="TRNA MODIFICATION GTPASE GTPBP3"/>
    <property type="match status" value="1"/>
</dbReference>
<dbReference type="OrthoDB" id="9805918at2"/>
<keyword evidence="2 10" id="KW-0963">Cytoplasm</keyword>
<dbReference type="AlphaFoldDB" id="A0A1I4TDI9"/>
<evidence type="ECO:0000256" key="2">
    <source>
        <dbReference type="ARBA" id="ARBA00022490"/>
    </source>
</evidence>
<accession>A0A1I4TDI9</accession>
<dbReference type="PANTHER" id="PTHR42714:SF2">
    <property type="entry name" value="TRNA MODIFICATION GTPASE GTPBP3, MITOCHONDRIAL"/>
    <property type="match status" value="1"/>
</dbReference>
<dbReference type="InterPro" id="IPR025867">
    <property type="entry name" value="MnmE_helical"/>
</dbReference>
<dbReference type="GO" id="GO:0042802">
    <property type="term" value="F:identical protein binding"/>
    <property type="evidence" value="ECO:0007669"/>
    <property type="project" value="UniProtKB-ARBA"/>
</dbReference>
<organism evidence="13 14">
    <name type="scientific">Thermodesulforhabdus norvegica</name>
    <dbReference type="NCBI Taxonomy" id="39841"/>
    <lineage>
        <taxon>Bacteria</taxon>
        <taxon>Pseudomonadati</taxon>
        <taxon>Thermodesulfobacteriota</taxon>
        <taxon>Syntrophobacteria</taxon>
        <taxon>Syntrophobacterales</taxon>
        <taxon>Thermodesulforhabdaceae</taxon>
        <taxon>Thermodesulforhabdus</taxon>
    </lineage>
</organism>
<feature type="binding site" evidence="10">
    <location>
        <position position="27"/>
    </location>
    <ligand>
        <name>(6S)-5-formyl-5,6,7,8-tetrahydrofolate</name>
        <dbReference type="ChEBI" id="CHEBI:57457"/>
    </ligand>
</feature>
<dbReference type="NCBIfam" id="TIGR00231">
    <property type="entry name" value="small_GTP"/>
    <property type="match status" value="1"/>
</dbReference>
<evidence type="ECO:0000256" key="11">
    <source>
        <dbReference type="RuleBase" id="RU003313"/>
    </source>
</evidence>
<dbReference type="SUPFAM" id="SSF52540">
    <property type="entry name" value="P-loop containing nucleoside triphosphate hydrolases"/>
    <property type="match status" value="1"/>
</dbReference>
<dbReference type="NCBIfam" id="TIGR00450">
    <property type="entry name" value="mnmE_trmE_thdF"/>
    <property type="match status" value="1"/>
</dbReference>